<proteinExistence type="predicted"/>
<accession>A0A8H6H5Y6</accession>
<dbReference type="Proteomes" id="UP000521943">
    <property type="component" value="Unassembled WGS sequence"/>
</dbReference>
<sequence length="528" mass="59541">MTLFDYPNLSSLLDSNAAPTSAEVVLVEEALVRLTNELNIRRTRLHATECEIHRYQAILSPVRRLPPELLGEILLLLTPPIPNHEERSRLLELATVCTLWREASLLTHRLWNGLAINGSTPESAYDRVLLWFQRSGSLPRSLHFEADPRPCGCEEEYPTECVATRPLLIRLLSEGPRLAHFDFNLTSLTCLGNAIDSIKAYSNAATTENRPWDNIQILRLCFNTSEYKQQWHDPTDREKSILSHLPHVQSFHLELPPLQSTMSYSDNSRTMTLSSITEFVSHLTVFTIRWDCAGNKLFDILRNCANVEALTIDLSHTQPNNDHYHDRRLALSNPPVVLPKVTTLRLRRSSTDILEHLQTPSLVQLDLGLNGDVKEREQCIGVVSCFLLRSGVVKSVRYLRVHAAPVHSVDLRTLLCSLRGLEHLALDNVDFDGLLFAPPTGAALPSLTTIELINIPRHYNVSLDLFLLQLKEDHLSCCCTVTASNIEGRTGEPTDCQKKSERISERCTLGWVIRGPTVQQVPLLHVIL</sequence>
<comment type="caution">
    <text evidence="1">The sequence shown here is derived from an EMBL/GenBank/DDBJ whole genome shotgun (WGS) entry which is preliminary data.</text>
</comment>
<gene>
    <name evidence="1" type="ORF">DFP72DRAFT_863187</name>
</gene>
<evidence type="ECO:0000313" key="1">
    <source>
        <dbReference type="EMBL" id="KAF6741089.1"/>
    </source>
</evidence>
<reference evidence="1 2" key="1">
    <citation type="submission" date="2020-07" db="EMBL/GenBank/DDBJ databases">
        <title>Comparative genomics of pyrophilous fungi reveals a link between fire events and developmental genes.</title>
        <authorList>
            <consortium name="DOE Joint Genome Institute"/>
            <person name="Steindorff A.S."/>
            <person name="Carver A."/>
            <person name="Calhoun S."/>
            <person name="Stillman K."/>
            <person name="Liu H."/>
            <person name="Lipzen A."/>
            <person name="Pangilinan J."/>
            <person name="Labutti K."/>
            <person name="Bruns T.D."/>
            <person name="Grigoriev I.V."/>
        </authorList>
    </citation>
    <scope>NUCLEOTIDE SEQUENCE [LARGE SCALE GENOMIC DNA]</scope>
    <source>
        <strain evidence="1 2">CBS 144469</strain>
    </source>
</reference>
<dbReference type="AlphaFoldDB" id="A0A8H6H5Y6"/>
<evidence type="ECO:0008006" key="3">
    <source>
        <dbReference type="Google" id="ProtNLM"/>
    </source>
</evidence>
<keyword evidence="2" id="KW-1185">Reference proteome</keyword>
<dbReference type="EMBL" id="JACGCI010000294">
    <property type="protein sequence ID" value="KAF6741089.1"/>
    <property type="molecule type" value="Genomic_DNA"/>
</dbReference>
<protein>
    <recommendedName>
        <fullName evidence="3">F-box domain-containing protein</fullName>
    </recommendedName>
</protein>
<organism evidence="1 2">
    <name type="scientific">Ephemerocybe angulata</name>
    <dbReference type="NCBI Taxonomy" id="980116"/>
    <lineage>
        <taxon>Eukaryota</taxon>
        <taxon>Fungi</taxon>
        <taxon>Dikarya</taxon>
        <taxon>Basidiomycota</taxon>
        <taxon>Agaricomycotina</taxon>
        <taxon>Agaricomycetes</taxon>
        <taxon>Agaricomycetidae</taxon>
        <taxon>Agaricales</taxon>
        <taxon>Agaricineae</taxon>
        <taxon>Psathyrellaceae</taxon>
        <taxon>Ephemerocybe</taxon>
    </lineage>
</organism>
<name>A0A8H6H5Y6_9AGAR</name>
<evidence type="ECO:0000313" key="2">
    <source>
        <dbReference type="Proteomes" id="UP000521943"/>
    </source>
</evidence>